<dbReference type="GO" id="GO:0043565">
    <property type="term" value="F:sequence-specific DNA binding"/>
    <property type="evidence" value="ECO:0007669"/>
    <property type="project" value="InterPro"/>
</dbReference>
<evidence type="ECO:0000313" key="5">
    <source>
        <dbReference type="EMBL" id="SIQ80971.1"/>
    </source>
</evidence>
<dbReference type="InterPro" id="IPR011008">
    <property type="entry name" value="Dimeric_a/b-barrel"/>
</dbReference>
<evidence type="ECO:0000259" key="4">
    <source>
        <dbReference type="PROSITE" id="PS50956"/>
    </source>
</evidence>
<evidence type="ECO:0000313" key="6">
    <source>
        <dbReference type="Proteomes" id="UP000186914"/>
    </source>
</evidence>
<dbReference type="Proteomes" id="UP000186914">
    <property type="component" value="Unassembled WGS sequence"/>
</dbReference>
<protein>
    <submittedName>
        <fullName evidence="5">Transcriptional regulator, AsnC family</fullName>
    </submittedName>
</protein>
<dbReference type="CDD" id="cd00090">
    <property type="entry name" value="HTH_ARSR"/>
    <property type="match status" value="1"/>
</dbReference>
<dbReference type="PANTHER" id="PTHR30154:SF34">
    <property type="entry name" value="TRANSCRIPTIONAL REGULATOR AZLB"/>
    <property type="match status" value="1"/>
</dbReference>
<dbReference type="InterPro" id="IPR036390">
    <property type="entry name" value="WH_DNA-bd_sf"/>
</dbReference>
<dbReference type="InterPro" id="IPR019887">
    <property type="entry name" value="Tscrpt_reg_AsnC/Lrp_C"/>
</dbReference>
<dbReference type="AlphaFoldDB" id="A0A1N6VSX1"/>
<sequence>MADVNLDEKDFKILRWLDREGDIDVDEVSDELGISTSTVYYRLDKYRKQGILSGTVSKLDAKKLGLELTAITQIRSDYGPGYEEIGDDLRDISGVQTVYFMLGDKSFTIIAHLRDHDHLQEYIDNIIHTEGVEHSSTQVVLETFKDESRLLINYDDDDLQELIEGE</sequence>
<dbReference type="GO" id="GO:0043200">
    <property type="term" value="P:response to amino acid"/>
    <property type="evidence" value="ECO:0007669"/>
    <property type="project" value="TreeGrafter"/>
</dbReference>
<dbReference type="Gene3D" id="3.30.70.920">
    <property type="match status" value="1"/>
</dbReference>
<dbReference type="InterPro" id="IPR011991">
    <property type="entry name" value="ArsR-like_HTH"/>
</dbReference>
<dbReference type="Pfam" id="PF01037">
    <property type="entry name" value="AsnC_trans_reg"/>
    <property type="match status" value="1"/>
</dbReference>
<dbReference type="EMBL" id="FTNO01000001">
    <property type="protein sequence ID" value="SIQ80971.1"/>
    <property type="molecule type" value="Genomic_DNA"/>
</dbReference>
<evidence type="ECO:0000256" key="3">
    <source>
        <dbReference type="ARBA" id="ARBA00023163"/>
    </source>
</evidence>
<keyword evidence="2" id="KW-0238">DNA-binding</keyword>
<dbReference type="SUPFAM" id="SSF54909">
    <property type="entry name" value="Dimeric alpha+beta barrel"/>
    <property type="match status" value="1"/>
</dbReference>
<keyword evidence="6" id="KW-1185">Reference proteome</keyword>
<dbReference type="InterPro" id="IPR000485">
    <property type="entry name" value="AsnC-type_HTH_dom"/>
</dbReference>
<keyword evidence="1" id="KW-0805">Transcription regulation</keyword>
<reference evidence="6" key="1">
    <citation type="submission" date="2017-01" db="EMBL/GenBank/DDBJ databases">
        <authorList>
            <person name="Varghese N."/>
            <person name="Submissions S."/>
        </authorList>
    </citation>
    <scope>NUCLEOTIDE SEQUENCE [LARGE SCALE GENOMIC DNA]</scope>
    <source>
        <strain evidence="6">CGMCC 1.7737</strain>
    </source>
</reference>
<feature type="domain" description="HTH asnC-type" evidence="4">
    <location>
        <begin position="6"/>
        <end position="67"/>
    </location>
</feature>
<dbReference type="Gene3D" id="1.10.10.10">
    <property type="entry name" value="Winged helix-like DNA-binding domain superfamily/Winged helix DNA-binding domain"/>
    <property type="match status" value="1"/>
</dbReference>
<proteinExistence type="predicted"/>
<name>A0A1N6VSX1_9EURY</name>
<dbReference type="InterPro" id="IPR036388">
    <property type="entry name" value="WH-like_DNA-bd_sf"/>
</dbReference>
<dbReference type="InterPro" id="IPR019888">
    <property type="entry name" value="Tscrpt_reg_AsnC-like"/>
</dbReference>
<gene>
    <name evidence="5" type="ORF">SAMN05421858_0472</name>
</gene>
<accession>A0A1N6VSX1</accession>
<dbReference type="PROSITE" id="PS50956">
    <property type="entry name" value="HTH_ASNC_2"/>
    <property type="match status" value="1"/>
</dbReference>
<dbReference type="Pfam" id="PF13412">
    <property type="entry name" value="HTH_24"/>
    <property type="match status" value="1"/>
</dbReference>
<dbReference type="PRINTS" id="PR00033">
    <property type="entry name" value="HTHASNC"/>
</dbReference>
<dbReference type="GO" id="GO:0005829">
    <property type="term" value="C:cytosol"/>
    <property type="evidence" value="ECO:0007669"/>
    <property type="project" value="TreeGrafter"/>
</dbReference>
<dbReference type="SMART" id="SM00344">
    <property type="entry name" value="HTH_ASNC"/>
    <property type="match status" value="1"/>
</dbReference>
<dbReference type="RefSeq" id="WP_076427614.1">
    <property type="nucleotide sequence ID" value="NZ_FTNO01000001.1"/>
</dbReference>
<dbReference type="PANTHER" id="PTHR30154">
    <property type="entry name" value="LEUCINE-RESPONSIVE REGULATORY PROTEIN"/>
    <property type="match status" value="1"/>
</dbReference>
<dbReference type="OrthoDB" id="195008at2157"/>
<dbReference type="SUPFAM" id="SSF46785">
    <property type="entry name" value="Winged helix' DNA-binding domain"/>
    <property type="match status" value="1"/>
</dbReference>
<evidence type="ECO:0000256" key="2">
    <source>
        <dbReference type="ARBA" id="ARBA00023125"/>
    </source>
</evidence>
<evidence type="ECO:0000256" key="1">
    <source>
        <dbReference type="ARBA" id="ARBA00023015"/>
    </source>
</evidence>
<keyword evidence="3" id="KW-0804">Transcription</keyword>
<organism evidence="5 6">
    <name type="scientific">Haladaptatus litoreus</name>
    <dbReference type="NCBI Taxonomy" id="553468"/>
    <lineage>
        <taxon>Archaea</taxon>
        <taxon>Methanobacteriati</taxon>
        <taxon>Methanobacteriota</taxon>
        <taxon>Stenosarchaea group</taxon>
        <taxon>Halobacteria</taxon>
        <taxon>Halobacteriales</taxon>
        <taxon>Haladaptataceae</taxon>
        <taxon>Haladaptatus</taxon>
    </lineage>
</organism>